<dbReference type="RefSeq" id="WP_400882271.1">
    <property type="nucleotide sequence ID" value="NZ_JBIWXY010000002.1"/>
</dbReference>
<keyword evidence="3" id="KW-1185">Reference proteome</keyword>
<dbReference type="EMBL" id="JBIWXY010000002">
    <property type="protein sequence ID" value="MFJ5446607.1"/>
    <property type="molecule type" value="Genomic_DNA"/>
</dbReference>
<dbReference type="Proteomes" id="UP001617669">
    <property type="component" value="Unassembled WGS sequence"/>
</dbReference>
<organism evidence="2 3">
    <name type="scientific">Methylobacillus methanolivorans</name>
    <dbReference type="NCBI Taxonomy" id="1848927"/>
    <lineage>
        <taxon>Bacteria</taxon>
        <taxon>Pseudomonadati</taxon>
        <taxon>Pseudomonadota</taxon>
        <taxon>Betaproteobacteria</taxon>
        <taxon>Nitrosomonadales</taxon>
        <taxon>Methylophilaceae</taxon>
        <taxon>Methylobacillus</taxon>
    </lineage>
</organism>
<keyword evidence="1" id="KW-0732">Signal</keyword>
<evidence type="ECO:0000256" key="1">
    <source>
        <dbReference type="SAM" id="SignalP"/>
    </source>
</evidence>
<accession>A0ABW8GNJ5</accession>
<gene>
    <name evidence="2" type="ORF">ACIKP9_10250</name>
</gene>
<feature type="signal peptide" evidence="1">
    <location>
        <begin position="1"/>
        <end position="25"/>
    </location>
</feature>
<name>A0ABW8GNJ5_9PROT</name>
<protein>
    <submittedName>
        <fullName evidence="2">Uncharacterized protein</fullName>
    </submittedName>
</protein>
<evidence type="ECO:0000313" key="3">
    <source>
        <dbReference type="Proteomes" id="UP001617669"/>
    </source>
</evidence>
<sequence>MPTIAANMIRSASMLALLASASAWGHGVHIPLGKCWVEAKQIACEGGESDGHPLLNAVVDVIRYDESQIFSGKLDDHSRIRFPKPAGEFYILIDAGPGQVIEIDWKDIKGI</sequence>
<feature type="chain" id="PRO_5045656283" evidence="1">
    <location>
        <begin position="26"/>
        <end position="111"/>
    </location>
</feature>
<comment type="caution">
    <text evidence="2">The sequence shown here is derived from an EMBL/GenBank/DDBJ whole genome shotgun (WGS) entry which is preliminary data.</text>
</comment>
<proteinExistence type="predicted"/>
<reference evidence="2 3" key="1">
    <citation type="submission" date="2024-11" db="EMBL/GenBank/DDBJ databases">
        <authorList>
            <person name="Kaparullina E.N."/>
            <person name="Delegan Y.A."/>
            <person name="Doronina N.V."/>
        </authorList>
    </citation>
    <scope>NUCLEOTIDE SEQUENCE [LARGE SCALE GENOMIC DNA]</scope>
    <source>
        <strain evidence="2 3">7sh_L</strain>
    </source>
</reference>
<evidence type="ECO:0000313" key="2">
    <source>
        <dbReference type="EMBL" id="MFJ5446607.1"/>
    </source>
</evidence>